<dbReference type="InterPro" id="IPR010857">
    <property type="entry name" value="Sp38-bd"/>
</dbReference>
<reference evidence="1" key="2">
    <citation type="submission" date="2025-09" db="UniProtKB">
        <authorList>
            <consortium name="Ensembl"/>
        </authorList>
    </citation>
    <scope>IDENTIFICATION</scope>
</reference>
<evidence type="ECO:0000313" key="1">
    <source>
        <dbReference type="Ensembl" id="ENSSPUP00000021215.1"/>
    </source>
</evidence>
<dbReference type="GO" id="GO:0005576">
    <property type="term" value="C:extracellular region"/>
    <property type="evidence" value="ECO:0007669"/>
    <property type="project" value="InterPro"/>
</dbReference>
<dbReference type="PANTHER" id="PTHR15443">
    <property type="entry name" value="ZONA PELLUCIDA BINDING PROTEIN SP38"/>
    <property type="match status" value="1"/>
</dbReference>
<keyword evidence="2" id="KW-1185">Reference proteome</keyword>
<dbReference type="GO" id="GO:0001675">
    <property type="term" value="P:acrosome assembly"/>
    <property type="evidence" value="ECO:0007669"/>
    <property type="project" value="TreeGrafter"/>
</dbReference>
<organism evidence="1 2">
    <name type="scientific">Sphenodon punctatus</name>
    <name type="common">Tuatara</name>
    <name type="synonym">Hatteria punctata</name>
    <dbReference type="NCBI Taxonomy" id="8508"/>
    <lineage>
        <taxon>Eukaryota</taxon>
        <taxon>Metazoa</taxon>
        <taxon>Chordata</taxon>
        <taxon>Craniata</taxon>
        <taxon>Vertebrata</taxon>
        <taxon>Euteleostomi</taxon>
        <taxon>Lepidosauria</taxon>
        <taxon>Sphenodontia</taxon>
        <taxon>Sphenodontidae</taxon>
        <taxon>Sphenodon</taxon>
    </lineage>
</organism>
<dbReference type="GO" id="GO:0001669">
    <property type="term" value="C:acrosomal vesicle"/>
    <property type="evidence" value="ECO:0007669"/>
    <property type="project" value="TreeGrafter"/>
</dbReference>
<accession>A0A8D0HI34</accession>
<dbReference type="GeneTree" id="ENSGT00520000055647"/>
<dbReference type="AlphaFoldDB" id="A0A8D0HI34"/>
<sequence length="90" mass="10307">QFTARYHAAPCNSIYNISFEKKLFQILGKLVVDLSCEVTLLKSQCHHVKMQKAGMQNEMFFTFTVSSLDNSKMNNPCDQSTCDTSKRLHK</sequence>
<dbReference type="GO" id="GO:0007339">
    <property type="term" value="P:binding of sperm to zona pellucida"/>
    <property type="evidence" value="ECO:0007669"/>
    <property type="project" value="InterPro"/>
</dbReference>
<protein>
    <submittedName>
        <fullName evidence="1">Uncharacterized protein</fullName>
    </submittedName>
</protein>
<proteinExistence type="predicted"/>
<dbReference type="GO" id="GO:0002199">
    <property type="term" value="C:zona pellucida receptor complex"/>
    <property type="evidence" value="ECO:0007669"/>
    <property type="project" value="TreeGrafter"/>
</dbReference>
<dbReference type="Proteomes" id="UP000694392">
    <property type="component" value="Unplaced"/>
</dbReference>
<dbReference type="PANTHER" id="PTHR15443:SF5">
    <property type="entry name" value="ZONA PELLUCIDA-BINDING PROTEIN 1"/>
    <property type="match status" value="1"/>
</dbReference>
<dbReference type="Ensembl" id="ENSSPUT00000022623.1">
    <property type="protein sequence ID" value="ENSSPUP00000021215.1"/>
    <property type="gene ID" value="ENSSPUG00000016325.1"/>
</dbReference>
<name>A0A8D0HI34_SPHPU</name>
<evidence type="ECO:0000313" key="2">
    <source>
        <dbReference type="Proteomes" id="UP000694392"/>
    </source>
</evidence>
<reference evidence="1" key="1">
    <citation type="submission" date="2025-08" db="UniProtKB">
        <authorList>
            <consortium name="Ensembl"/>
        </authorList>
    </citation>
    <scope>IDENTIFICATION</scope>
</reference>